<dbReference type="CDD" id="cd00052">
    <property type="entry name" value="EH"/>
    <property type="match status" value="1"/>
</dbReference>
<proteinExistence type="predicted"/>
<sequence>MCALTVEASAGSVTVGLVAPGVLRCLNRHERSAAIAVAIYVYVVRFGAGSDEDAAVVDKWIAAGRSANRRISAHCDTHLGRILARSSRRMAFLCLTPIETALFDHLFDGVARSDDQPRAAHDLFIRSRLPRGTLAHIWRLAGVSQNGVLSRERFYIAMRLIALCQQGYEPTADNAKTITSLPLPDLDHPFEGVPRIPAVEQRVEPIPAAPVAAPDDDMWKVAPASRHAYAKRFQAVCPDGEHTISRKRAASALLENGDLEGDQIERIIHLADVDGDNRLDEIQFVAAAHLFAIVMSRRSALPDTLPPAVLESIMPPRRAASVPKTQAAVRLERYLSELSTSWDFEGVTLDEQEAVQIAKELFKDDNQHVASLSLKNTRLPFNGFAALSKMLCRNRGITTLVLDGNTVTEGVMPLLVDAIRGNPSLAVLCMNDCTISADDAMTLLDSISKTSPMRRIHLLGNSLLNPVSQRLLQIARNRTSLTQLCVPTDFMSAAIIAEYQYLLDGQPRPAPAPAREKKPCRRIAVDTFADLEVSSPTVQAVLSPRRSATVDGAQSVNVRRQPDQTGAVRSRIEQQIASLRDSLKDWSDKLSVSLVDGDTDASSSTPLELIQLMRLQTTTSVAKQLNAVLSVKNVREALLVSLGHSATEIAALVSEIDNLLMSDAADAVDSYRREQCLPVLKSHCVYDGIFYLHRHPALFAFYRHLQLSLCDVVLTCLQQRASGAPQKCLPDLGLAAVLPPSVVDYIASMSSSTSSLDWVHTFAEEVARRATFRYEAQIRRLSHEDARTVARCALHRICAALEQTRSASTFSDDVDYVLERLGSADQRSRFKPQVVHPVMAPDSKEPQLKWNVESIFVKPGLAVADSSPDYDRIVVEDGQFRLWATKTRHVRHDKYGFRLASPSELQGAARPSWEEVPSPPTSRWMRSGDGIRKAKAEHVATHATRTITRWGVPPAAAMNGPDENKAVNGNGKENSGPRVLTKMVAGLFTRRSQSVTRVRRPPAPRNGTAAGDDDEIARLRHELEQERHRRILAEQKLAAALQATTAAAAAQDADDIQYAV</sequence>
<dbReference type="Gene3D" id="3.80.10.10">
    <property type="entry name" value="Ribonuclease Inhibitor"/>
    <property type="match status" value="1"/>
</dbReference>
<dbReference type="InterPro" id="IPR000261">
    <property type="entry name" value="EH_dom"/>
</dbReference>
<dbReference type="Gene3D" id="1.10.238.10">
    <property type="entry name" value="EF-hand"/>
    <property type="match status" value="2"/>
</dbReference>
<feature type="region of interest" description="Disordered" evidence="1">
    <location>
        <begin position="908"/>
        <end position="927"/>
    </location>
</feature>
<dbReference type="STRING" id="37360.A0A0G4J672"/>
<feature type="domain" description="EF-hand" evidence="3">
    <location>
        <begin position="259"/>
        <end position="294"/>
    </location>
</feature>
<dbReference type="GO" id="GO:0016197">
    <property type="term" value="P:endosomal transport"/>
    <property type="evidence" value="ECO:0007669"/>
    <property type="project" value="TreeGrafter"/>
</dbReference>
<dbReference type="GO" id="GO:0005886">
    <property type="term" value="C:plasma membrane"/>
    <property type="evidence" value="ECO:0007669"/>
    <property type="project" value="TreeGrafter"/>
</dbReference>
<evidence type="ECO:0000313" key="6">
    <source>
        <dbReference type="Proteomes" id="UP000039324"/>
    </source>
</evidence>
<dbReference type="PROSITE" id="PS50222">
    <property type="entry name" value="EF_HAND_2"/>
    <property type="match status" value="1"/>
</dbReference>
<geneLocation type="mitochondrion" evidence="5"/>
<dbReference type="GO" id="GO:0006897">
    <property type="term" value="P:endocytosis"/>
    <property type="evidence" value="ECO:0007669"/>
    <property type="project" value="TreeGrafter"/>
</dbReference>
<dbReference type="InterPro" id="IPR002048">
    <property type="entry name" value="EF_hand_dom"/>
</dbReference>
<dbReference type="SUPFAM" id="SSF47473">
    <property type="entry name" value="EF-hand"/>
    <property type="match status" value="2"/>
</dbReference>
<dbReference type="SMART" id="SM00027">
    <property type="entry name" value="EH"/>
    <property type="match status" value="2"/>
</dbReference>
<dbReference type="OrthoDB" id="524326at2759"/>
<keyword evidence="5" id="KW-0496">Mitochondrion</keyword>
<evidence type="ECO:0000313" key="7">
    <source>
        <dbReference type="Proteomes" id="UP000290189"/>
    </source>
</evidence>
<feature type="domain" description="EH" evidence="2">
    <location>
        <begin position="99"/>
        <end position="182"/>
    </location>
</feature>
<reference evidence="4 6" key="1">
    <citation type="submission" date="2015-02" db="EMBL/GenBank/DDBJ databases">
        <authorList>
            <person name="Chooi Y.-H."/>
        </authorList>
    </citation>
    <scope>NUCLEOTIDE SEQUENCE [LARGE SCALE GENOMIC DNA]</scope>
    <source>
        <strain evidence="4">E3</strain>
    </source>
</reference>
<accession>A0A0G4J672</accession>
<dbReference type="PROSITE" id="PS50031">
    <property type="entry name" value="EH"/>
    <property type="match status" value="2"/>
</dbReference>
<dbReference type="PANTHER" id="PTHR11216">
    <property type="entry name" value="EH DOMAIN"/>
    <property type="match status" value="1"/>
</dbReference>
<dbReference type="InterPro" id="IPR032675">
    <property type="entry name" value="LRR_dom_sf"/>
</dbReference>
<dbReference type="Proteomes" id="UP000039324">
    <property type="component" value="Unassembled WGS sequence"/>
</dbReference>
<dbReference type="Proteomes" id="UP000290189">
    <property type="component" value="Unassembled WGS sequence"/>
</dbReference>
<keyword evidence="6" id="KW-1185">Reference proteome</keyword>
<dbReference type="SUPFAM" id="SSF52047">
    <property type="entry name" value="RNI-like"/>
    <property type="match status" value="1"/>
</dbReference>
<reference evidence="5 7" key="2">
    <citation type="submission" date="2018-03" db="EMBL/GenBank/DDBJ databases">
        <authorList>
            <person name="Fogelqvist J."/>
        </authorList>
    </citation>
    <scope>NUCLEOTIDE SEQUENCE [LARGE SCALE GENOMIC DNA]</scope>
</reference>
<name>A0A0G4J672_PLABS</name>
<evidence type="ECO:0000256" key="1">
    <source>
        <dbReference type="SAM" id="MobiDB-lite"/>
    </source>
</evidence>
<evidence type="ECO:0000259" key="2">
    <source>
        <dbReference type="PROSITE" id="PS50031"/>
    </source>
</evidence>
<protein>
    <recommendedName>
        <fullName evidence="8">Calmodulin</fullName>
    </recommendedName>
</protein>
<feature type="domain" description="EH" evidence="2">
    <location>
        <begin position="225"/>
        <end position="316"/>
    </location>
</feature>
<dbReference type="EMBL" id="OVEO01000003">
    <property type="protein sequence ID" value="SPQ94974.1"/>
    <property type="molecule type" value="Genomic_DNA"/>
</dbReference>
<dbReference type="EMBL" id="CDSF01000133">
    <property type="protein sequence ID" value="CEP02869.1"/>
    <property type="molecule type" value="Genomic_DNA"/>
</dbReference>
<dbReference type="GO" id="GO:0005509">
    <property type="term" value="F:calcium ion binding"/>
    <property type="evidence" value="ECO:0007669"/>
    <property type="project" value="InterPro"/>
</dbReference>
<evidence type="ECO:0000313" key="4">
    <source>
        <dbReference type="EMBL" id="CEP02869.1"/>
    </source>
</evidence>
<evidence type="ECO:0008006" key="8">
    <source>
        <dbReference type="Google" id="ProtNLM"/>
    </source>
</evidence>
<dbReference type="Pfam" id="PF12763">
    <property type="entry name" value="EH"/>
    <property type="match status" value="2"/>
</dbReference>
<dbReference type="AlphaFoldDB" id="A0A0G4J672"/>
<evidence type="ECO:0000313" key="5">
    <source>
        <dbReference type="EMBL" id="SPQ94974.1"/>
    </source>
</evidence>
<organism evidence="4 6">
    <name type="scientific">Plasmodiophora brassicae</name>
    <name type="common">Clubroot disease agent</name>
    <dbReference type="NCBI Taxonomy" id="37360"/>
    <lineage>
        <taxon>Eukaryota</taxon>
        <taxon>Sar</taxon>
        <taxon>Rhizaria</taxon>
        <taxon>Endomyxa</taxon>
        <taxon>Phytomyxea</taxon>
        <taxon>Plasmodiophorida</taxon>
        <taxon>Plasmodiophoridae</taxon>
        <taxon>Plasmodiophora</taxon>
    </lineage>
</organism>
<dbReference type="InterPro" id="IPR011992">
    <property type="entry name" value="EF-hand-dom_pair"/>
</dbReference>
<feature type="region of interest" description="Disordered" evidence="1">
    <location>
        <begin position="991"/>
        <end position="1015"/>
    </location>
</feature>
<gene>
    <name evidence="4" type="ORF">PBRA_002836</name>
    <name evidence="5" type="ORF">PLBR_LOCUS2189</name>
</gene>
<dbReference type="GO" id="GO:0005737">
    <property type="term" value="C:cytoplasm"/>
    <property type="evidence" value="ECO:0007669"/>
    <property type="project" value="TreeGrafter"/>
</dbReference>
<evidence type="ECO:0000259" key="3">
    <source>
        <dbReference type="PROSITE" id="PS50222"/>
    </source>
</evidence>